<evidence type="ECO:0000313" key="6">
    <source>
        <dbReference type="EMBL" id="MBB2498369.1"/>
    </source>
</evidence>
<reference evidence="6 9" key="2">
    <citation type="submission" date="2020-08" db="EMBL/GenBank/DDBJ databases">
        <title>Amycolatopsis echigonensis JCM 21831.</title>
        <authorList>
            <person name="Tedsree N."/>
            <person name="Kuncharoen N."/>
            <person name="Likhitwitayawuid K."/>
            <person name="Tanasupawat S."/>
        </authorList>
    </citation>
    <scope>NUCLEOTIDE SEQUENCE [LARGE SCALE GENOMIC DNA]</scope>
    <source>
        <strain evidence="6 9">JCM 21831</strain>
    </source>
</reference>
<keyword evidence="8" id="KW-1185">Reference proteome</keyword>
<dbReference type="InterPro" id="IPR011712">
    <property type="entry name" value="Sig_transdc_His_kin_sub3_dim/P"/>
</dbReference>
<evidence type="ECO:0000256" key="2">
    <source>
        <dbReference type="ARBA" id="ARBA00022777"/>
    </source>
</evidence>
<gene>
    <name evidence="7" type="ORF">ATK30_6333</name>
    <name evidence="6" type="ORF">H5411_04350</name>
</gene>
<accession>A0A8E1VU79</accession>
<reference evidence="7 8" key="1">
    <citation type="submission" date="2017-12" db="EMBL/GenBank/DDBJ databases">
        <title>Sequencing the genomes of 1000 Actinobacteria strains.</title>
        <authorList>
            <person name="Klenk H.-P."/>
        </authorList>
    </citation>
    <scope>NUCLEOTIDE SEQUENCE [LARGE SCALE GENOMIC DNA]</scope>
    <source>
        <strain evidence="7 8">DSM 45165</strain>
    </source>
</reference>
<dbReference type="GO" id="GO:0046983">
    <property type="term" value="F:protein dimerization activity"/>
    <property type="evidence" value="ECO:0007669"/>
    <property type="project" value="InterPro"/>
</dbReference>
<dbReference type="Proteomes" id="UP000233750">
    <property type="component" value="Unassembled WGS sequence"/>
</dbReference>
<feature type="transmembrane region" description="Helical" evidence="4">
    <location>
        <begin position="162"/>
        <end position="184"/>
    </location>
</feature>
<feature type="transmembrane region" description="Helical" evidence="4">
    <location>
        <begin position="108"/>
        <end position="123"/>
    </location>
</feature>
<evidence type="ECO:0000313" key="8">
    <source>
        <dbReference type="Proteomes" id="UP000233750"/>
    </source>
</evidence>
<dbReference type="GO" id="GO:0000155">
    <property type="term" value="F:phosphorelay sensor kinase activity"/>
    <property type="evidence" value="ECO:0007669"/>
    <property type="project" value="InterPro"/>
</dbReference>
<evidence type="ECO:0000259" key="5">
    <source>
        <dbReference type="Pfam" id="PF07730"/>
    </source>
</evidence>
<dbReference type="GO" id="GO:0016020">
    <property type="term" value="C:membrane"/>
    <property type="evidence" value="ECO:0007669"/>
    <property type="project" value="InterPro"/>
</dbReference>
<sequence>MHSRLLNPVTGLAKTVWVNGPGVRLATLGICAFFLWSAVLGEYETAKPAHGEFGAALIGASYLPFLAVCMVGLAFRIRSTASARAVITLGLVQLVLVSARALGVPGNWAPSLIVAGWLCLVVVSEPRLAWSVYGLLLAVGIGGSVAPMPFSTGEKIYHGINFLVQFIAIGISIRALTTMAVLTIELRKAHSEIGRLSVTQERARMSQELHDRLGHSLVVIMLRSELAGRLAGTDAAQSRSEITAVNHIAKDSLDDMRSIVHGGLNTTFDRELDGAVELLEAAGVHCELRVAASPDGIAAEALGWIVREGTTNILKHASASECTITLVEEDHEYVFRLENDGAGPGGETAGPIPRSITDRADRLGGSVKAEHASGKFTLDVRLPTLPFSSGNTQESLSRQEATAW</sequence>
<keyword evidence="4" id="KW-0812">Transmembrane</keyword>
<dbReference type="EMBL" id="PJMY01000003">
    <property type="protein sequence ID" value="PKV95413.1"/>
    <property type="molecule type" value="Genomic_DNA"/>
</dbReference>
<accession>A0A2N3WNH9</accession>
<feature type="transmembrane region" description="Helical" evidence="4">
    <location>
        <begin position="130"/>
        <end position="150"/>
    </location>
</feature>
<dbReference type="RefSeq" id="WP_101438525.1">
    <property type="nucleotide sequence ID" value="NZ_JACJHR010000004.1"/>
</dbReference>
<name>A0A2N3WNH9_9PSEU</name>
<keyword evidence="3" id="KW-0902">Two-component regulatory system</keyword>
<dbReference type="PANTHER" id="PTHR24421">
    <property type="entry name" value="NITRATE/NITRITE SENSOR PROTEIN NARX-RELATED"/>
    <property type="match status" value="1"/>
</dbReference>
<evidence type="ECO:0000256" key="3">
    <source>
        <dbReference type="ARBA" id="ARBA00023012"/>
    </source>
</evidence>
<feature type="transmembrane region" description="Helical" evidence="4">
    <location>
        <begin position="82"/>
        <end position="102"/>
    </location>
</feature>
<dbReference type="InterPro" id="IPR050482">
    <property type="entry name" value="Sensor_HK_TwoCompSys"/>
</dbReference>
<dbReference type="Pfam" id="PF07730">
    <property type="entry name" value="HisKA_3"/>
    <property type="match status" value="1"/>
</dbReference>
<organism evidence="7 8">
    <name type="scientific">Amycolatopsis echigonensis</name>
    <dbReference type="NCBI Taxonomy" id="2576905"/>
    <lineage>
        <taxon>Bacteria</taxon>
        <taxon>Bacillati</taxon>
        <taxon>Actinomycetota</taxon>
        <taxon>Actinomycetes</taxon>
        <taxon>Pseudonocardiales</taxon>
        <taxon>Pseudonocardiaceae</taxon>
        <taxon>Amycolatopsis</taxon>
    </lineage>
</organism>
<comment type="caution">
    <text evidence="7">The sequence shown here is derived from an EMBL/GenBank/DDBJ whole genome shotgun (WGS) entry which is preliminary data.</text>
</comment>
<feature type="transmembrane region" description="Helical" evidence="4">
    <location>
        <begin position="53"/>
        <end position="75"/>
    </location>
</feature>
<feature type="transmembrane region" description="Helical" evidence="4">
    <location>
        <begin position="21"/>
        <end position="41"/>
    </location>
</feature>
<dbReference type="Gene3D" id="1.20.5.1930">
    <property type="match status" value="1"/>
</dbReference>
<dbReference type="Gene3D" id="3.30.565.10">
    <property type="entry name" value="Histidine kinase-like ATPase, C-terminal domain"/>
    <property type="match status" value="1"/>
</dbReference>
<dbReference type="AlphaFoldDB" id="A0A2N3WNH9"/>
<proteinExistence type="predicted"/>
<evidence type="ECO:0000256" key="4">
    <source>
        <dbReference type="SAM" id="Phobius"/>
    </source>
</evidence>
<feature type="domain" description="Signal transduction histidine kinase subgroup 3 dimerisation and phosphoacceptor" evidence="5">
    <location>
        <begin position="201"/>
        <end position="261"/>
    </location>
</feature>
<keyword evidence="4" id="KW-0472">Membrane</keyword>
<dbReference type="InterPro" id="IPR036890">
    <property type="entry name" value="HATPase_C_sf"/>
</dbReference>
<dbReference type="CDD" id="cd16917">
    <property type="entry name" value="HATPase_UhpB-NarQ-NarX-like"/>
    <property type="match status" value="1"/>
</dbReference>
<evidence type="ECO:0000313" key="7">
    <source>
        <dbReference type="EMBL" id="PKV95413.1"/>
    </source>
</evidence>
<keyword evidence="2 7" id="KW-0418">Kinase</keyword>
<evidence type="ECO:0000256" key="1">
    <source>
        <dbReference type="ARBA" id="ARBA00022679"/>
    </source>
</evidence>
<evidence type="ECO:0000313" key="9">
    <source>
        <dbReference type="Proteomes" id="UP000550260"/>
    </source>
</evidence>
<dbReference type="PANTHER" id="PTHR24421:SF63">
    <property type="entry name" value="SENSOR HISTIDINE KINASE DESK"/>
    <property type="match status" value="1"/>
</dbReference>
<dbReference type="Proteomes" id="UP000550260">
    <property type="component" value="Unassembled WGS sequence"/>
</dbReference>
<protein>
    <submittedName>
        <fullName evidence="7">Two-component system sensor histidine kinase DesK</fullName>
    </submittedName>
</protein>
<keyword evidence="4" id="KW-1133">Transmembrane helix</keyword>
<keyword evidence="1" id="KW-0808">Transferase</keyword>
<dbReference type="EMBL" id="JACJHR010000004">
    <property type="protein sequence ID" value="MBB2498369.1"/>
    <property type="molecule type" value="Genomic_DNA"/>
</dbReference>